<feature type="compositionally biased region" description="Basic and acidic residues" evidence="1">
    <location>
        <begin position="239"/>
        <end position="256"/>
    </location>
</feature>
<dbReference type="AlphaFoldDB" id="A0A915K8Z0"/>
<reference evidence="3" key="1">
    <citation type="submission" date="2022-11" db="UniProtKB">
        <authorList>
            <consortium name="WormBaseParasite"/>
        </authorList>
    </citation>
    <scope>IDENTIFICATION</scope>
</reference>
<name>A0A915K8Z0_ROMCU</name>
<evidence type="ECO:0000313" key="3">
    <source>
        <dbReference type="WBParaSite" id="nRc.2.0.1.t35167-RA"/>
    </source>
</evidence>
<dbReference type="WBParaSite" id="nRc.2.0.1.t35167-RA">
    <property type="protein sequence ID" value="nRc.2.0.1.t35167-RA"/>
    <property type="gene ID" value="nRc.2.0.1.g35167"/>
</dbReference>
<dbReference type="Proteomes" id="UP000887565">
    <property type="component" value="Unplaced"/>
</dbReference>
<evidence type="ECO:0000256" key="1">
    <source>
        <dbReference type="SAM" id="MobiDB-lite"/>
    </source>
</evidence>
<accession>A0A915K8Z0</accession>
<protein>
    <submittedName>
        <fullName evidence="3">Uncharacterized protein</fullName>
    </submittedName>
</protein>
<organism evidence="2 3">
    <name type="scientific">Romanomermis culicivorax</name>
    <name type="common">Nematode worm</name>
    <dbReference type="NCBI Taxonomy" id="13658"/>
    <lineage>
        <taxon>Eukaryota</taxon>
        <taxon>Metazoa</taxon>
        <taxon>Ecdysozoa</taxon>
        <taxon>Nematoda</taxon>
        <taxon>Enoplea</taxon>
        <taxon>Dorylaimia</taxon>
        <taxon>Mermithida</taxon>
        <taxon>Mermithoidea</taxon>
        <taxon>Mermithidae</taxon>
        <taxon>Romanomermis</taxon>
    </lineage>
</organism>
<feature type="region of interest" description="Disordered" evidence="1">
    <location>
        <begin position="284"/>
        <end position="303"/>
    </location>
</feature>
<feature type="compositionally biased region" description="Polar residues" evidence="1">
    <location>
        <begin position="285"/>
        <end position="303"/>
    </location>
</feature>
<sequence>MATADFMAKAMQINKFLKLRLDDISTLASIPMDESTPVQPTTVDTQTNTATTDQMLTNMPEESTPKKSTTMDIPHEEPATVAPLPAPAMDPPIHLPTPAVLPGPPMIATIATARYIPPVRFSQQIILDSQWNTLAAALAVYYFPRPPRRMLFPEHHWMDYPDPLKDEIQRILLPPPMPALPISQLVQITQTARIVAPGALPLPPAQLLPTIPMDVQPPQVPTMSAPALDHHSQPIRRPGRYEHSIKQPKRPHDANNRRTPHRTNTATQYLAYCTQQDKEWMYDPSPQTACPTKSSPRNSQSNQFSNWCNIAAESYIDKGRSVGPTNAACPPFR</sequence>
<evidence type="ECO:0000313" key="2">
    <source>
        <dbReference type="Proteomes" id="UP000887565"/>
    </source>
</evidence>
<keyword evidence="2" id="KW-1185">Reference proteome</keyword>
<proteinExistence type="predicted"/>
<feature type="region of interest" description="Disordered" evidence="1">
    <location>
        <begin position="220"/>
        <end position="261"/>
    </location>
</feature>